<dbReference type="SMART" id="SM00868">
    <property type="entry name" value="zf-AD"/>
    <property type="match status" value="1"/>
</dbReference>
<dbReference type="AlphaFoldDB" id="A0A9N9S1Q9"/>
<sequence>MNEIRHPDHLKSCRICLEKFTQNEKQILITNILKKQFLEFTNIELKLSDEYSIRICLKCKLNLQSFSTLRQEFVQKQQDLTEFVESKQHKSAEKLDMPEVKVKIEPLETAILDTVLSDYEENCYDDEDDGIDGNVKEESLKSDDDLPLSKYSKSKRTQELNEDGVAAIPFEFRLSKKYRRNIPRPFNCEHCSAAFETKKTLENHIMYNHSETISKEEIRRIKKRNREDRMRICPTCGLRVDQLNKHIKQFHQHIKRYFCDNCHYSAFKRFDMISHVLKHRKHVDKSFTCSACGTGFTRKCGLRQHLRDFHSNRGPFICNYCNKEFNTNTLMRKHIKWIHEDGSKTRCPDCDKEISALCLKKHLLRDPEALDQKFTCSECLKEFTNKRCLTYHQTTHQGRSFICEYPDCGKSYTSLNQLHSHQKRHTDQKHLSCPFEGCNKEYFKQQNLRLHIATVHDNSCRKNCPVKACTYSTGAYNYMRDHLFRHTELKADERRQFFLAIKQMNLVQ</sequence>
<dbReference type="InterPro" id="IPR036236">
    <property type="entry name" value="Znf_C2H2_sf"/>
</dbReference>
<proteinExistence type="predicted"/>
<dbReference type="InterPro" id="IPR013087">
    <property type="entry name" value="Znf_C2H2_type"/>
</dbReference>
<keyword evidence="3" id="KW-0677">Repeat</keyword>
<evidence type="ECO:0000256" key="5">
    <source>
        <dbReference type="ARBA" id="ARBA00022833"/>
    </source>
</evidence>
<reference evidence="12" key="2">
    <citation type="submission" date="2022-10" db="EMBL/GenBank/DDBJ databases">
        <authorList>
            <consortium name="ENA_rothamsted_submissions"/>
            <consortium name="culmorum"/>
            <person name="King R."/>
        </authorList>
    </citation>
    <scope>NUCLEOTIDE SEQUENCE</scope>
</reference>
<keyword evidence="5 8" id="KW-0862">Zinc</keyword>
<dbReference type="OrthoDB" id="7731523at2759"/>
<keyword evidence="6" id="KW-0539">Nucleus</keyword>
<evidence type="ECO:0000259" key="11">
    <source>
        <dbReference type="PROSITE" id="PS51915"/>
    </source>
</evidence>
<dbReference type="SUPFAM" id="SSF57667">
    <property type="entry name" value="beta-beta-alpha zinc fingers"/>
    <property type="match status" value="3"/>
</dbReference>
<evidence type="ECO:0000256" key="8">
    <source>
        <dbReference type="PROSITE-ProRule" id="PRU01263"/>
    </source>
</evidence>
<keyword evidence="2 8" id="KW-0479">Metal-binding</keyword>
<dbReference type="Proteomes" id="UP001153620">
    <property type="component" value="Chromosome 3"/>
</dbReference>
<organism evidence="12 13">
    <name type="scientific">Chironomus riparius</name>
    <dbReference type="NCBI Taxonomy" id="315576"/>
    <lineage>
        <taxon>Eukaryota</taxon>
        <taxon>Metazoa</taxon>
        <taxon>Ecdysozoa</taxon>
        <taxon>Arthropoda</taxon>
        <taxon>Hexapoda</taxon>
        <taxon>Insecta</taxon>
        <taxon>Pterygota</taxon>
        <taxon>Neoptera</taxon>
        <taxon>Endopterygota</taxon>
        <taxon>Diptera</taxon>
        <taxon>Nematocera</taxon>
        <taxon>Chironomoidea</taxon>
        <taxon>Chironomidae</taxon>
        <taxon>Chironominae</taxon>
        <taxon>Chironomus</taxon>
    </lineage>
</organism>
<evidence type="ECO:0000256" key="6">
    <source>
        <dbReference type="ARBA" id="ARBA00023242"/>
    </source>
</evidence>
<evidence type="ECO:0000256" key="1">
    <source>
        <dbReference type="ARBA" id="ARBA00004123"/>
    </source>
</evidence>
<keyword evidence="4 7" id="KW-0863">Zinc-finger</keyword>
<feature type="domain" description="C2H2-type" evidence="10">
    <location>
        <begin position="186"/>
        <end position="214"/>
    </location>
</feature>
<feature type="binding site" evidence="8">
    <location>
        <position position="59"/>
    </location>
    <ligand>
        <name>Zn(2+)</name>
        <dbReference type="ChEBI" id="CHEBI:29105"/>
    </ligand>
</feature>
<dbReference type="InterPro" id="IPR050888">
    <property type="entry name" value="ZnF_C2H2-type_TF"/>
</dbReference>
<evidence type="ECO:0000256" key="9">
    <source>
        <dbReference type="SAM" id="MobiDB-lite"/>
    </source>
</evidence>
<feature type="compositionally biased region" description="Basic and acidic residues" evidence="9">
    <location>
        <begin position="134"/>
        <end position="144"/>
    </location>
</feature>
<dbReference type="PANTHER" id="PTHR24406">
    <property type="entry name" value="TRANSCRIPTIONAL REPRESSOR CTCFL-RELATED"/>
    <property type="match status" value="1"/>
</dbReference>
<evidence type="ECO:0000256" key="3">
    <source>
        <dbReference type="ARBA" id="ARBA00022737"/>
    </source>
</evidence>
<feature type="domain" description="C2H2-type" evidence="10">
    <location>
        <begin position="401"/>
        <end position="430"/>
    </location>
</feature>
<feature type="binding site" evidence="8">
    <location>
        <position position="56"/>
    </location>
    <ligand>
        <name>Zn(2+)</name>
        <dbReference type="ChEBI" id="CHEBI:29105"/>
    </ligand>
</feature>
<dbReference type="InterPro" id="IPR012934">
    <property type="entry name" value="Znf_AD"/>
</dbReference>
<dbReference type="Gene3D" id="3.30.160.60">
    <property type="entry name" value="Classic Zinc Finger"/>
    <property type="match status" value="5"/>
</dbReference>
<dbReference type="PROSITE" id="PS51915">
    <property type="entry name" value="ZAD"/>
    <property type="match status" value="1"/>
</dbReference>
<dbReference type="GO" id="GO:0008270">
    <property type="term" value="F:zinc ion binding"/>
    <property type="evidence" value="ECO:0007669"/>
    <property type="project" value="UniProtKB-UniRule"/>
</dbReference>
<evidence type="ECO:0000256" key="4">
    <source>
        <dbReference type="ARBA" id="ARBA00022771"/>
    </source>
</evidence>
<dbReference type="SMART" id="SM00355">
    <property type="entry name" value="ZnF_C2H2"/>
    <property type="match status" value="9"/>
</dbReference>
<comment type="subcellular location">
    <subcellularLocation>
        <location evidence="1">Nucleus</location>
    </subcellularLocation>
</comment>
<evidence type="ECO:0000259" key="10">
    <source>
        <dbReference type="PROSITE" id="PS50157"/>
    </source>
</evidence>
<dbReference type="EMBL" id="OU895879">
    <property type="protein sequence ID" value="CAG9807579.1"/>
    <property type="molecule type" value="Genomic_DNA"/>
</dbReference>
<name>A0A9N9S1Q9_9DIPT</name>
<dbReference type="PROSITE" id="PS50157">
    <property type="entry name" value="ZINC_FINGER_C2H2_2"/>
    <property type="match status" value="5"/>
</dbReference>
<feature type="domain" description="C2H2-type" evidence="10">
    <location>
        <begin position="287"/>
        <end position="315"/>
    </location>
</feature>
<dbReference type="GO" id="GO:0005634">
    <property type="term" value="C:nucleus"/>
    <property type="evidence" value="ECO:0007669"/>
    <property type="project" value="UniProtKB-SubCell"/>
</dbReference>
<feature type="domain" description="C2H2-type" evidence="10">
    <location>
        <begin position="316"/>
        <end position="344"/>
    </location>
</feature>
<dbReference type="SUPFAM" id="SSF57716">
    <property type="entry name" value="Glucocorticoid receptor-like (DNA-binding domain)"/>
    <property type="match status" value="1"/>
</dbReference>
<evidence type="ECO:0000313" key="12">
    <source>
        <dbReference type="EMBL" id="CAG9807579.1"/>
    </source>
</evidence>
<evidence type="ECO:0000313" key="13">
    <source>
        <dbReference type="Proteomes" id="UP001153620"/>
    </source>
</evidence>
<feature type="binding site" evidence="8">
    <location>
        <position position="16"/>
    </location>
    <ligand>
        <name>Zn(2+)</name>
        <dbReference type="ChEBI" id="CHEBI:29105"/>
    </ligand>
</feature>
<accession>A0A9N9S1Q9</accession>
<dbReference type="PROSITE" id="PS00028">
    <property type="entry name" value="ZINC_FINGER_C2H2_1"/>
    <property type="match status" value="6"/>
</dbReference>
<feature type="domain" description="ZAD" evidence="11">
    <location>
        <begin position="11"/>
        <end position="83"/>
    </location>
</feature>
<reference evidence="12" key="1">
    <citation type="submission" date="2022-01" db="EMBL/GenBank/DDBJ databases">
        <authorList>
            <person name="King R."/>
        </authorList>
    </citation>
    <scope>NUCLEOTIDE SEQUENCE</scope>
</reference>
<evidence type="ECO:0000256" key="7">
    <source>
        <dbReference type="PROSITE-ProRule" id="PRU00042"/>
    </source>
</evidence>
<feature type="domain" description="C2H2-type" evidence="10">
    <location>
        <begin position="374"/>
        <end position="401"/>
    </location>
</feature>
<evidence type="ECO:0000256" key="2">
    <source>
        <dbReference type="ARBA" id="ARBA00022723"/>
    </source>
</evidence>
<gene>
    <name evidence="12" type="ORF">CHIRRI_LOCUS10425</name>
</gene>
<keyword evidence="13" id="KW-1185">Reference proteome</keyword>
<feature type="region of interest" description="Disordered" evidence="9">
    <location>
        <begin position="125"/>
        <end position="155"/>
    </location>
</feature>
<feature type="binding site" evidence="8">
    <location>
        <position position="13"/>
    </location>
    <ligand>
        <name>Zn(2+)</name>
        <dbReference type="ChEBI" id="CHEBI:29105"/>
    </ligand>
</feature>
<protein>
    <submittedName>
        <fullName evidence="12">Uncharacterized protein</fullName>
    </submittedName>
</protein>
<dbReference type="Pfam" id="PF00096">
    <property type="entry name" value="zf-C2H2"/>
    <property type="match status" value="2"/>
</dbReference>